<dbReference type="Pfam" id="PF06240">
    <property type="entry name" value="COXG"/>
    <property type="match status" value="1"/>
</dbReference>
<evidence type="ECO:0000313" key="1">
    <source>
        <dbReference type="EMBL" id="AFZ67840.1"/>
    </source>
</evidence>
<gene>
    <name evidence="1" type="ordered locus">Deipe_2362</name>
</gene>
<keyword evidence="2" id="KW-1185">Reference proteome</keyword>
<dbReference type="KEGG" id="dpd:Deipe_2362"/>
<evidence type="ECO:0008006" key="3">
    <source>
        <dbReference type="Google" id="ProtNLM"/>
    </source>
</evidence>
<dbReference type="AlphaFoldDB" id="L0A484"/>
<dbReference type="RefSeq" id="WP_015236142.1">
    <property type="nucleotide sequence ID" value="NC_019793.1"/>
</dbReference>
<dbReference type="HOGENOM" id="CLU_046420_1_0_0"/>
<dbReference type="Gene3D" id="3.30.530.20">
    <property type="match status" value="1"/>
</dbReference>
<dbReference type="PATRIC" id="fig|937777.3.peg.2364"/>
<dbReference type="EMBL" id="CP003382">
    <property type="protein sequence ID" value="AFZ67840.1"/>
    <property type="molecule type" value="Genomic_DNA"/>
</dbReference>
<organism evidence="1 2">
    <name type="scientific">Deinococcus peraridilitoris (strain DSM 19664 / LMG 22246 / CIP 109416 / KR-200)</name>
    <dbReference type="NCBI Taxonomy" id="937777"/>
    <lineage>
        <taxon>Bacteria</taxon>
        <taxon>Thermotogati</taxon>
        <taxon>Deinococcota</taxon>
        <taxon>Deinococci</taxon>
        <taxon>Deinococcales</taxon>
        <taxon>Deinococcaceae</taxon>
        <taxon>Deinococcus</taxon>
    </lineage>
</organism>
<dbReference type="PANTHER" id="PTHR38588:SF1">
    <property type="entry name" value="BLL0334 PROTEIN"/>
    <property type="match status" value="1"/>
</dbReference>
<dbReference type="OrthoDB" id="2374625at2"/>
<dbReference type="InterPro" id="IPR023393">
    <property type="entry name" value="START-like_dom_sf"/>
</dbReference>
<dbReference type="SUPFAM" id="SSF55961">
    <property type="entry name" value="Bet v1-like"/>
    <property type="match status" value="1"/>
</dbReference>
<reference evidence="2" key="1">
    <citation type="submission" date="2012-03" db="EMBL/GenBank/DDBJ databases">
        <title>Complete sequence of chromosome of Deinococcus peraridilitoris DSM 19664.</title>
        <authorList>
            <person name="Lucas S."/>
            <person name="Copeland A."/>
            <person name="Lapidus A."/>
            <person name="Glavina del Rio T."/>
            <person name="Dalin E."/>
            <person name="Tice H."/>
            <person name="Bruce D."/>
            <person name="Goodwin L."/>
            <person name="Pitluck S."/>
            <person name="Peters L."/>
            <person name="Mikhailova N."/>
            <person name="Lu M."/>
            <person name="Kyrpides N."/>
            <person name="Mavromatis K."/>
            <person name="Ivanova N."/>
            <person name="Brettin T."/>
            <person name="Detter J.C."/>
            <person name="Han C."/>
            <person name="Larimer F."/>
            <person name="Land M."/>
            <person name="Hauser L."/>
            <person name="Markowitz V."/>
            <person name="Cheng J.-F."/>
            <person name="Hugenholtz P."/>
            <person name="Woyke T."/>
            <person name="Wu D."/>
            <person name="Pukall R."/>
            <person name="Steenblock K."/>
            <person name="Brambilla E."/>
            <person name="Klenk H.-P."/>
            <person name="Eisen J.A."/>
        </authorList>
    </citation>
    <scope>NUCLEOTIDE SEQUENCE [LARGE SCALE GENOMIC DNA]</scope>
    <source>
        <strain evidence="2">DSM 19664 / LMG 22246 / CIP 109416 / KR-200</strain>
    </source>
</reference>
<dbReference type="PANTHER" id="PTHR38588">
    <property type="entry name" value="BLL0334 PROTEIN"/>
    <property type="match status" value="1"/>
</dbReference>
<evidence type="ECO:0000313" key="2">
    <source>
        <dbReference type="Proteomes" id="UP000010467"/>
    </source>
</evidence>
<dbReference type="InterPro" id="IPR010419">
    <property type="entry name" value="CO_DH_gsu"/>
</dbReference>
<name>L0A484_DEIPD</name>
<dbReference type="STRING" id="937777.Deipe_2362"/>
<dbReference type="Proteomes" id="UP000010467">
    <property type="component" value="Chromosome"/>
</dbReference>
<dbReference type="eggNOG" id="COG3427">
    <property type="taxonomic scope" value="Bacteria"/>
</dbReference>
<dbReference type="CDD" id="cd05018">
    <property type="entry name" value="CoxG"/>
    <property type="match status" value="1"/>
</dbReference>
<protein>
    <recommendedName>
        <fullName evidence="3">Carbon monoxide dehydrogenase subunit G</fullName>
    </recommendedName>
</protein>
<proteinExistence type="predicted"/>
<accession>L0A484</accession>
<sequence length="168" mass="18278">MSTLLIEGESTIRANRAEVWAALHDLEILRRCVPGVQSLTRDTHGVLLGAVELAVGRLRGTLHGRVTITETQAPERMTLALEARAPFGVVKASGRLELTEQDGGTRVRWAGTPQLSGLLATFGSRLLGGVVQQKAEHFFQRLEREACQLGAEESPVGEFRQANTLPRS</sequence>